<dbReference type="InterPro" id="IPR011047">
    <property type="entry name" value="Quinoprotein_ADH-like_sf"/>
</dbReference>
<dbReference type="Gene3D" id="2.60.40.10">
    <property type="entry name" value="Immunoglobulins"/>
    <property type="match status" value="1"/>
</dbReference>
<keyword evidence="2" id="KW-0812">Transmembrane</keyword>
<dbReference type="Gene3D" id="3.30.565.10">
    <property type="entry name" value="Histidine kinase-like ATPase, C-terminal domain"/>
    <property type="match status" value="1"/>
</dbReference>
<feature type="coiled-coil region" evidence="1">
    <location>
        <begin position="820"/>
        <end position="847"/>
    </location>
</feature>
<organism evidence="5 6">
    <name type="scientific">Sphingobacterium zhuxiongii</name>
    <dbReference type="NCBI Taxonomy" id="2662364"/>
    <lineage>
        <taxon>Bacteria</taxon>
        <taxon>Pseudomonadati</taxon>
        <taxon>Bacteroidota</taxon>
        <taxon>Sphingobacteriia</taxon>
        <taxon>Sphingobacteriales</taxon>
        <taxon>Sphingobacteriaceae</taxon>
        <taxon>Sphingobacterium</taxon>
    </lineage>
</organism>
<dbReference type="Pfam" id="PF06580">
    <property type="entry name" value="His_kinase"/>
    <property type="match status" value="1"/>
</dbReference>
<name>A0A5Q0QCS0_9SPHI</name>
<dbReference type="PANTHER" id="PTHR34220">
    <property type="entry name" value="SENSOR HISTIDINE KINASE YPDA"/>
    <property type="match status" value="1"/>
</dbReference>
<sequence>MIVVKPIFSILFLIVVSAFCSVAQQRIHNFIQYSEQDGLPSNSINGLAVDSAGILWLTSKHGLAYFDGTRFTHVPFQQGTSTYSNYLGTLAIDREDRIWITTNDRGLLCYDRSKPANESLKQFHAIAGAEKLIKTNFYDVVLSSSGLIYFGGQETDLQVLNPKTGQVRQIKMVGINTVEPLTIYSIREDREGNLWLGTRYHGFIQYNPKSKQCIQVDLKNAGENGATGISFVNNRVFLGYYDYDLVSYDPKSKQLRKSILGLGKNKEYYDNFISALAYWPEANSLLIGHNAKGLWNLDLTTNTMDSIHWDDLMPILPKPSRVQTILPIKDGYWLGTESGLFYYSSVRNKINTLIPISKKEEAILKIIAWGEELWYRTDHYFGQLDSNYRRISSYPIGDIRISVMTGIGGKLYFSTFEDGVYVFSRSERILKALPIDGNSYAFRKADCNTIIPDTISTVPVLWIGSWNSGLYKYVPDKKSIALYSKDAGLPDHKVITVGKDPKGRIWLGMDGFGALRLLDKESPRFKSYFQGKKKGELLSNTIFAFYTTQNGDFWFSSAASGIGRIIENEGGEFEFAHYYDRNAFPWLYAVDMKEDRMGSLWVKALDGVMLFDQKKQSFRHLLDGRGVYPDKSINTTGFFIDHKTLIWTTSRGLITGNLADVYAGDRITAIPVISKLSVLNQDQTHRLMADVVQLKAFENSFSFAFSSDRQQLGAGLKYAYQLEGFDKEWIPAGEDLQAFYSNLPAGNFKFKVRVDDGMGNWSTQNAVVYVTLKSYWYLTWWFKTLLVLLISSAIISFFLYRIKQQKLINKMQLSYSSKLEQELALKAQKIQEQAIDIEREKQEKIAKDFKQKLYESELKAIRSQMNPHFIFNVLNSIEAYVVENDSKNASMLIQKFASLSRIVLENSQFSIVSMRSELQLVKLYLELERSRFDQAFEFKIDVDPEIEAEETKVPSLLIQPLVENAVHHGVRHLQDRKGMIHLRVYQQDVEVIIDIRDNGIGFSSSKMANKPSFKSTSFGIKGIEDRLKMINDNYSSPIAHLHIIELDLAETGFKTLLRIILPKRGIVEGD</sequence>
<accession>A0A5Q0QCS0</accession>
<dbReference type="InterPro" id="IPR011110">
    <property type="entry name" value="Reg_prop"/>
</dbReference>
<dbReference type="InterPro" id="IPR050640">
    <property type="entry name" value="Bact_2-comp_sensor_kinase"/>
</dbReference>
<dbReference type="InterPro" id="IPR011123">
    <property type="entry name" value="Y_Y_Y"/>
</dbReference>
<feature type="domain" description="Signal transduction histidine kinase internal region" evidence="3">
    <location>
        <begin position="856"/>
        <end position="935"/>
    </location>
</feature>
<protein>
    <recommendedName>
        <fullName evidence="7">Signal transduction histidine kinase internal region domain-containing protein</fullName>
    </recommendedName>
</protein>
<dbReference type="SUPFAM" id="SSF50998">
    <property type="entry name" value="Quinoprotein alcohol dehydrogenase-like"/>
    <property type="match status" value="1"/>
</dbReference>
<feature type="transmembrane region" description="Helical" evidence="2">
    <location>
        <begin position="780"/>
        <end position="800"/>
    </location>
</feature>
<evidence type="ECO:0000256" key="1">
    <source>
        <dbReference type="SAM" id="Coils"/>
    </source>
</evidence>
<dbReference type="InterPro" id="IPR036890">
    <property type="entry name" value="HATPase_C_sf"/>
</dbReference>
<dbReference type="InterPro" id="IPR015943">
    <property type="entry name" value="WD40/YVTN_repeat-like_dom_sf"/>
</dbReference>
<evidence type="ECO:0000259" key="3">
    <source>
        <dbReference type="Pfam" id="PF06580"/>
    </source>
</evidence>
<dbReference type="KEGG" id="sphe:GFH32_03020"/>
<dbReference type="InterPro" id="IPR013783">
    <property type="entry name" value="Ig-like_fold"/>
</dbReference>
<keyword evidence="6" id="KW-1185">Reference proteome</keyword>
<feature type="domain" description="Two component regulator three Y" evidence="4">
    <location>
        <begin position="715"/>
        <end position="764"/>
    </location>
</feature>
<evidence type="ECO:0000256" key="2">
    <source>
        <dbReference type="SAM" id="Phobius"/>
    </source>
</evidence>
<dbReference type="GO" id="GO:0000155">
    <property type="term" value="F:phosphorelay sensor kinase activity"/>
    <property type="evidence" value="ECO:0007669"/>
    <property type="project" value="InterPro"/>
</dbReference>
<gene>
    <name evidence="5" type="ORF">GFH32_03020</name>
</gene>
<dbReference type="PANTHER" id="PTHR34220:SF7">
    <property type="entry name" value="SENSOR HISTIDINE KINASE YPDA"/>
    <property type="match status" value="1"/>
</dbReference>
<dbReference type="Gene3D" id="2.130.10.10">
    <property type="entry name" value="YVTN repeat-like/Quinoprotein amine dehydrogenase"/>
    <property type="match status" value="3"/>
</dbReference>
<evidence type="ECO:0000313" key="5">
    <source>
        <dbReference type="EMBL" id="QGA25352.1"/>
    </source>
</evidence>
<keyword evidence="2" id="KW-1133">Transmembrane helix</keyword>
<dbReference type="EMBL" id="CP045652">
    <property type="protein sequence ID" value="QGA25352.1"/>
    <property type="molecule type" value="Genomic_DNA"/>
</dbReference>
<proteinExistence type="predicted"/>
<dbReference type="Pfam" id="PF07494">
    <property type="entry name" value="Reg_prop"/>
    <property type="match status" value="1"/>
</dbReference>
<dbReference type="InterPro" id="IPR010559">
    <property type="entry name" value="Sig_transdc_His_kin_internal"/>
</dbReference>
<dbReference type="RefSeq" id="WP_153509672.1">
    <property type="nucleotide sequence ID" value="NZ_CP045652.1"/>
</dbReference>
<dbReference type="Pfam" id="PF07495">
    <property type="entry name" value="Y_Y_Y"/>
    <property type="match status" value="1"/>
</dbReference>
<evidence type="ECO:0000259" key="4">
    <source>
        <dbReference type="Pfam" id="PF07495"/>
    </source>
</evidence>
<keyword evidence="1" id="KW-0175">Coiled coil</keyword>
<evidence type="ECO:0000313" key="6">
    <source>
        <dbReference type="Proteomes" id="UP000326921"/>
    </source>
</evidence>
<dbReference type="GO" id="GO:0016020">
    <property type="term" value="C:membrane"/>
    <property type="evidence" value="ECO:0007669"/>
    <property type="project" value="InterPro"/>
</dbReference>
<dbReference type="Proteomes" id="UP000326921">
    <property type="component" value="Chromosome"/>
</dbReference>
<keyword evidence="2" id="KW-0472">Membrane</keyword>
<dbReference type="SUPFAM" id="SSF55874">
    <property type="entry name" value="ATPase domain of HSP90 chaperone/DNA topoisomerase II/histidine kinase"/>
    <property type="match status" value="1"/>
</dbReference>
<dbReference type="AlphaFoldDB" id="A0A5Q0QCS0"/>
<reference evidence="5 6" key="1">
    <citation type="submission" date="2019-10" db="EMBL/GenBank/DDBJ databases">
        <authorList>
            <person name="Dong K."/>
        </authorList>
    </citation>
    <scope>NUCLEOTIDE SEQUENCE [LARGE SCALE GENOMIC DNA]</scope>
    <source>
        <strain evidence="6">dk4302</strain>
    </source>
</reference>
<evidence type="ECO:0008006" key="7">
    <source>
        <dbReference type="Google" id="ProtNLM"/>
    </source>
</evidence>